<proteinExistence type="predicted"/>
<dbReference type="InterPro" id="IPR028976">
    <property type="entry name" value="CheC-like_sf"/>
</dbReference>
<sequence length="165" mass="16484">MTLAPALTDVHAIVDQVWTSFLGEVEPLLPADVAPGGPFPAGQAWSAAVSVSGGWDATVTVELSAALAVSLTTTMLGLEGPEAPDDADLADAVGELVNMVGGNLKSLMPGPSALSLPAVAAGRAAHASGATEIACFDGVWAGEPVRVTVHVVTDAPVDLLPQPIS</sequence>
<accession>A0A1I1I8W1</accession>
<dbReference type="InterPro" id="IPR028051">
    <property type="entry name" value="CheX-like_dom"/>
</dbReference>
<organism evidence="3 4">
    <name type="scientific">Nocardioides terrae</name>
    <dbReference type="NCBI Taxonomy" id="574651"/>
    <lineage>
        <taxon>Bacteria</taxon>
        <taxon>Bacillati</taxon>
        <taxon>Actinomycetota</taxon>
        <taxon>Actinomycetes</taxon>
        <taxon>Propionibacteriales</taxon>
        <taxon>Nocardioidaceae</taxon>
        <taxon>Nocardioides</taxon>
    </lineage>
</organism>
<name>A0A1I1I8W1_9ACTN</name>
<dbReference type="Pfam" id="PF13690">
    <property type="entry name" value="CheX"/>
    <property type="match status" value="1"/>
</dbReference>
<dbReference type="OrthoDB" id="5402373at2"/>
<dbReference type="Gene3D" id="3.40.1550.10">
    <property type="entry name" value="CheC-like"/>
    <property type="match status" value="1"/>
</dbReference>
<reference evidence="3 4" key="1">
    <citation type="submission" date="2016-10" db="EMBL/GenBank/DDBJ databases">
        <authorList>
            <person name="de Groot N.N."/>
        </authorList>
    </citation>
    <scope>NUCLEOTIDE SEQUENCE [LARGE SCALE GENOMIC DNA]</scope>
    <source>
        <strain evidence="3 4">CGMCC 1.7056</strain>
    </source>
</reference>
<evidence type="ECO:0000256" key="1">
    <source>
        <dbReference type="ARBA" id="ARBA00022500"/>
    </source>
</evidence>
<evidence type="ECO:0000259" key="2">
    <source>
        <dbReference type="Pfam" id="PF13690"/>
    </source>
</evidence>
<dbReference type="RefSeq" id="WP_091122636.1">
    <property type="nucleotide sequence ID" value="NZ_FOLB01000005.1"/>
</dbReference>
<dbReference type="Proteomes" id="UP000198832">
    <property type="component" value="Unassembled WGS sequence"/>
</dbReference>
<dbReference type="GO" id="GO:0006935">
    <property type="term" value="P:chemotaxis"/>
    <property type="evidence" value="ECO:0007669"/>
    <property type="project" value="UniProtKB-KW"/>
</dbReference>
<gene>
    <name evidence="3" type="ORF">SAMN04487968_105187</name>
</gene>
<keyword evidence="1" id="KW-0145">Chemotaxis</keyword>
<evidence type="ECO:0000313" key="3">
    <source>
        <dbReference type="EMBL" id="SFC32604.1"/>
    </source>
</evidence>
<protein>
    <submittedName>
        <fullName evidence="3">Chemotaxis protein CheX</fullName>
    </submittedName>
</protein>
<dbReference type="SUPFAM" id="SSF103039">
    <property type="entry name" value="CheC-like"/>
    <property type="match status" value="1"/>
</dbReference>
<evidence type="ECO:0000313" key="4">
    <source>
        <dbReference type="Proteomes" id="UP000198832"/>
    </source>
</evidence>
<feature type="domain" description="Chemotaxis phosphatase CheX-like" evidence="2">
    <location>
        <begin position="46"/>
        <end position="127"/>
    </location>
</feature>
<dbReference type="AlphaFoldDB" id="A0A1I1I8W1"/>
<keyword evidence="4" id="KW-1185">Reference proteome</keyword>
<dbReference type="STRING" id="574651.SAMN04487968_105187"/>
<dbReference type="EMBL" id="FOLB01000005">
    <property type="protein sequence ID" value="SFC32604.1"/>
    <property type="molecule type" value="Genomic_DNA"/>
</dbReference>